<evidence type="ECO:0000256" key="2">
    <source>
        <dbReference type="ARBA" id="ARBA00022737"/>
    </source>
</evidence>
<dbReference type="PANTHER" id="PTHR46288">
    <property type="entry name" value="PHORBOL-ESTER/DAG-TYPE DOMAIN-CONTAINING PROTEIN"/>
    <property type="match status" value="1"/>
</dbReference>
<dbReference type="GO" id="GO:0008270">
    <property type="term" value="F:zinc ion binding"/>
    <property type="evidence" value="ECO:0007669"/>
    <property type="project" value="UniProtKB-KW"/>
</dbReference>
<name>A0A2R6QKV6_ACTCC</name>
<keyword evidence="3" id="KW-0863">Zinc-finger</keyword>
<evidence type="ECO:0000256" key="3">
    <source>
        <dbReference type="ARBA" id="ARBA00022771"/>
    </source>
</evidence>
<keyword evidence="7" id="KW-1185">Reference proteome</keyword>
<reference evidence="6 7" key="1">
    <citation type="submission" date="2017-07" db="EMBL/GenBank/DDBJ databases">
        <title>An improved, manually edited Actinidia chinensis var. chinensis (kiwifruit) genome highlights the challenges associated with draft genomes and gene prediction in plants.</title>
        <authorList>
            <person name="Pilkington S."/>
            <person name="Crowhurst R."/>
            <person name="Hilario E."/>
            <person name="Nardozza S."/>
            <person name="Fraser L."/>
            <person name="Peng Y."/>
            <person name="Gunaseelan K."/>
            <person name="Simpson R."/>
            <person name="Tahir J."/>
            <person name="Deroles S."/>
            <person name="Templeton K."/>
            <person name="Luo Z."/>
            <person name="Davy M."/>
            <person name="Cheng C."/>
            <person name="Mcneilage M."/>
            <person name="Scaglione D."/>
            <person name="Liu Y."/>
            <person name="Zhang Q."/>
            <person name="Datson P."/>
            <person name="De Silva N."/>
            <person name="Gardiner S."/>
            <person name="Bassett H."/>
            <person name="Chagne D."/>
            <person name="Mccallum J."/>
            <person name="Dzierzon H."/>
            <person name="Deng C."/>
            <person name="Wang Y.-Y."/>
            <person name="Barron N."/>
            <person name="Manako K."/>
            <person name="Bowen J."/>
            <person name="Foster T."/>
            <person name="Erridge Z."/>
            <person name="Tiffin H."/>
            <person name="Waite C."/>
            <person name="Davies K."/>
            <person name="Grierson E."/>
            <person name="Laing W."/>
            <person name="Kirk R."/>
            <person name="Chen X."/>
            <person name="Wood M."/>
            <person name="Montefiori M."/>
            <person name="Brummell D."/>
            <person name="Schwinn K."/>
            <person name="Catanach A."/>
            <person name="Fullerton C."/>
            <person name="Li D."/>
            <person name="Meiyalaghan S."/>
            <person name="Nieuwenhuizen N."/>
            <person name="Read N."/>
            <person name="Prakash R."/>
            <person name="Hunter D."/>
            <person name="Zhang H."/>
            <person name="Mckenzie M."/>
            <person name="Knabel M."/>
            <person name="Harris A."/>
            <person name="Allan A."/>
            <person name="Chen A."/>
            <person name="Janssen B."/>
            <person name="Plunkett B."/>
            <person name="Dwamena C."/>
            <person name="Voogd C."/>
            <person name="Leif D."/>
            <person name="Lafferty D."/>
            <person name="Souleyre E."/>
            <person name="Varkonyi-Gasic E."/>
            <person name="Gambi F."/>
            <person name="Hanley J."/>
            <person name="Yao J.-L."/>
            <person name="Cheung J."/>
            <person name="David K."/>
            <person name="Warren B."/>
            <person name="Marsh K."/>
            <person name="Snowden K."/>
            <person name="Lin-Wang K."/>
            <person name="Brian L."/>
            <person name="Martinez-Sanchez M."/>
            <person name="Wang M."/>
            <person name="Ileperuma N."/>
            <person name="Macnee N."/>
            <person name="Campin R."/>
            <person name="Mcatee P."/>
            <person name="Drummond R."/>
            <person name="Espley R."/>
            <person name="Ireland H."/>
            <person name="Wu R."/>
            <person name="Atkinson R."/>
            <person name="Karunairetnam S."/>
            <person name="Bulley S."/>
            <person name="Chunkath S."/>
            <person name="Hanley Z."/>
            <person name="Storey R."/>
            <person name="Thrimawithana A."/>
            <person name="Thomson S."/>
            <person name="David C."/>
            <person name="Testolin R."/>
        </authorList>
    </citation>
    <scope>NUCLEOTIDE SEQUENCE [LARGE SCALE GENOMIC DNA]</scope>
    <source>
        <strain evidence="7">cv. Red5</strain>
        <tissue evidence="6">Young leaf</tissue>
    </source>
</reference>
<dbReference type="InterPro" id="IPR004146">
    <property type="entry name" value="DC1"/>
</dbReference>
<proteinExistence type="predicted"/>
<keyword evidence="2" id="KW-0677">Repeat</keyword>
<dbReference type="AlphaFoldDB" id="A0A2R6QKV6"/>
<evidence type="ECO:0000256" key="4">
    <source>
        <dbReference type="ARBA" id="ARBA00022833"/>
    </source>
</evidence>
<dbReference type="InterPro" id="IPR001965">
    <property type="entry name" value="Znf_PHD"/>
</dbReference>
<dbReference type="EMBL" id="NKQK01000015">
    <property type="protein sequence ID" value="PSS10029.1"/>
    <property type="molecule type" value="Genomic_DNA"/>
</dbReference>
<dbReference type="InterPro" id="IPR046349">
    <property type="entry name" value="C1-like_sf"/>
</dbReference>
<dbReference type="InParanoid" id="A0A2R6QKV6"/>
<dbReference type="OMA" id="ITHLECA"/>
<organism evidence="6 7">
    <name type="scientific">Actinidia chinensis var. chinensis</name>
    <name type="common">Chinese soft-hair kiwi</name>
    <dbReference type="NCBI Taxonomy" id="1590841"/>
    <lineage>
        <taxon>Eukaryota</taxon>
        <taxon>Viridiplantae</taxon>
        <taxon>Streptophyta</taxon>
        <taxon>Embryophyta</taxon>
        <taxon>Tracheophyta</taxon>
        <taxon>Spermatophyta</taxon>
        <taxon>Magnoliopsida</taxon>
        <taxon>eudicotyledons</taxon>
        <taxon>Gunneridae</taxon>
        <taxon>Pentapetalae</taxon>
        <taxon>asterids</taxon>
        <taxon>Ericales</taxon>
        <taxon>Actinidiaceae</taxon>
        <taxon>Actinidia</taxon>
    </lineage>
</organism>
<dbReference type="STRING" id="1590841.A0A2R6QKV6"/>
<accession>A0A2R6QKV6</accession>
<evidence type="ECO:0000313" key="6">
    <source>
        <dbReference type="EMBL" id="PSS10029.1"/>
    </source>
</evidence>
<dbReference type="PANTHER" id="PTHR46288:SF27">
    <property type="entry name" value="CYSTEINE_HISTIDINE-RICH C1 DOMAIN FAMILY PROTEIN"/>
    <property type="match status" value="1"/>
</dbReference>
<dbReference type="Proteomes" id="UP000241394">
    <property type="component" value="Chromosome LG15"/>
</dbReference>
<dbReference type="Pfam" id="PF03107">
    <property type="entry name" value="C1_2"/>
    <property type="match status" value="1"/>
</dbReference>
<protein>
    <submittedName>
        <fullName evidence="6">Nucleoredoxin</fullName>
    </submittedName>
</protein>
<comment type="caution">
    <text evidence="6">The sequence shown here is derived from an EMBL/GenBank/DDBJ whole genome shotgun (WGS) entry which is preliminary data.</text>
</comment>
<dbReference type="OrthoDB" id="1884766at2759"/>
<evidence type="ECO:0000259" key="5">
    <source>
        <dbReference type="SMART" id="SM00249"/>
    </source>
</evidence>
<keyword evidence="1" id="KW-0479">Metal-binding</keyword>
<dbReference type="SUPFAM" id="SSF57889">
    <property type="entry name" value="Cysteine-rich domain"/>
    <property type="match status" value="2"/>
</dbReference>
<dbReference type="SMART" id="SM00249">
    <property type="entry name" value="PHD"/>
    <property type="match status" value="1"/>
</dbReference>
<feature type="domain" description="Zinc finger PHD-type" evidence="5">
    <location>
        <begin position="106"/>
        <end position="168"/>
    </location>
</feature>
<evidence type="ECO:0000256" key="1">
    <source>
        <dbReference type="ARBA" id="ARBA00022723"/>
    </source>
</evidence>
<keyword evidence="4" id="KW-0862">Zinc</keyword>
<gene>
    <name evidence="6" type="ORF">CEY00_Acc17117</name>
</gene>
<sequence length="277" mass="31978">MSNHQPLYLSESLKADEIITAAQKQLQEGTQYEYQRIRQRVRKITRISQRLESESSSSSTQTKLSVHYDLEVDIQQESATNKREVKHFNHPHALCHYKLCEENLIICTVCELGLVGPAYGCKDCNFFLHRSCLEIPLKIKHNSHANHPLTLLSHSSYNGGRFLCDACRDYGYVFHYNCVPCKYDLHVACAALPKTVYRKDFKYPLNLTYSSPHKNEAAFVNCTLCRTIISKEGWVYFNRETDYITHLECALEGEFTREDLEDSVLAIQDLLQAMKVK</sequence>
<reference evidence="7" key="2">
    <citation type="journal article" date="2018" name="BMC Genomics">
        <title>A manually annotated Actinidia chinensis var. chinensis (kiwifruit) genome highlights the challenges associated with draft genomes and gene prediction in plants.</title>
        <authorList>
            <person name="Pilkington S.M."/>
            <person name="Crowhurst R."/>
            <person name="Hilario E."/>
            <person name="Nardozza S."/>
            <person name="Fraser L."/>
            <person name="Peng Y."/>
            <person name="Gunaseelan K."/>
            <person name="Simpson R."/>
            <person name="Tahir J."/>
            <person name="Deroles S.C."/>
            <person name="Templeton K."/>
            <person name="Luo Z."/>
            <person name="Davy M."/>
            <person name="Cheng C."/>
            <person name="McNeilage M."/>
            <person name="Scaglione D."/>
            <person name="Liu Y."/>
            <person name="Zhang Q."/>
            <person name="Datson P."/>
            <person name="De Silva N."/>
            <person name="Gardiner S.E."/>
            <person name="Bassett H."/>
            <person name="Chagne D."/>
            <person name="McCallum J."/>
            <person name="Dzierzon H."/>
            <person name="Deng C."/>
            <person name="Wang Y.Y."/>
            <person name="Barron L."/>
            <person name="Manako K."/>
            <person name="Bowen J."/>
            <person name="Foster T.M."/>
            <person name="Erridge Z.A."/>
            <person name="Tiffin H."/>
            <person name="Waite C.N."/>
            <person name="Davies K.M."/>
            <person name="Grierson E.P."/>
            <person name="Laing W.A."/>
            <person name="Kirk R."/>
            <person name="Chen X."/>
            <person name="Wood M."/>
            <person name="Montefiori M."/>
            <person name="Brummell D.A."/>
            <person name="Schwinn K.E."/>
            <person name="Catanach A."/>
            <person name="Fullerton C."/>
            <person name="Li D."/>
            <person name="Meiyalaghan S."/>
            <person name="Nieuwenhuizen N."/>
            <person name="Read N."/>
            <person name="Prakash R."/>
            <person name="Hunter D."/>
            <person name="Zhang H."/>
            <person name="McKenzie M."/>
            <person name="Knabel M."/>
            <person name="Harris A."/>
            <person name="Allan A.C."/>
            <person name="Gleave A."/>
            <person name="Chen A."/>
            <person name="Janssen B.J."/>
            <person name="Plunkett B."/>
            <person name="Ampomah-Dwamena C."/>
            <person name="Voogd C."/>
            <person name="Leif D."/>
            <person name="Lafferty D."/>
            <person name="Souleyre E.J.F."/>
            <person name="Varkonyi-Gasic E."/>
            <person name="Gambi F."/>
            <person name="Hanley J."/>
            <person name="Yao J.L."/>
            <person name="Cheung J."/>
            <person name="David K.M."/>
            <person name="Warren B."/>
            <person name="Marsh K."/>
            <person name="Snowden K.C."/>
            <person name="Lin-Wang K."/>
            <person name="Brian L."/>
            <person name="Martinez-Sanchez M."/>
            <person name="Wang M."/>
            <person name="Ileperuma N."/>
            <person name="Macnee N."/>
            <person name="Campin R."/>
            <person name="McAtee P."/>
            <person name="Drummond R.S.M."/>
            <person name="Espley R.V."/>
            <person name="Ireland H.S."/>
            <person name="Wu R."/>
            <person name="Atkinson R.G."/>
            <person name="Karunairetnam S."/>
            <person name="Bulley S."/>
            <person name="Chunkath S."/>
            <person name="Hanley Z."/>
            <person name="Storey R."/>
            <person name="Thrimawithana A.H."/>
            <person name="Thomson S."/>
            <person name="David C."/>
            <person name="Testolin R."/>
            <person name="Huang H."/>
            <person name="Hellens R.P."/>
            <person name="Schaffer R.J."/>
        </authorList>
    </citation>
    <scope>NUCLEOTIDE SEQUENCE [LARGE SCALE GENOMIC DNA]</scope>
    <source>
        <strain evidence="7">cv. Red5</strain>
    </source>
</reference>
<evidence type="ECO:0000313" key="7">
    <source>
        <dbReference type="Proteomes" id="UP000241394"/>
    </source>
</evidence>
<dbReference type="Gramene" id="PSS10029">
    <property type="protein sequence ID" value="PSS10029"/>
    <property type="gene ID" value="CEY00_Acc17117"/>
</dbReference>